<dbReference type="EMBL" id="JASCZI010182745">
    <property type="protein sequence ID" value="MED6188523.1"/>
    <property type="molecule type" value="Genomic_DNA"/>
</dbReference>
<sequence>MGERGGTGYGFLRQCYRGTALVDGGAVPHGRAATLEQWRVPQGRHATLVHVGAYIKGG</sequence>
<dbReference type="Proteomes" id="UP001341840">
    <property type="component" value="Unassembled WGS sequence"/>
</dbReference>
<evidence type="ECO:0000313" key="1">
    <source>
        <dbReference type="EMBL" id="MED6188523.1"/>
    </source>
</evidence>
<keyword evidence="2" id="KW-1185">Reference proteome</keyword>
<proteinExistence type="predicted"/>
<feature type="non-terminal residue" evidence="1">
    <location>
        <position position="58"/>
    </location>
</feature>
<evidence type="ECO:0000313" key="2">
    <source>
        <dbReference type="Proteomes" id="UP001341840"/>
    </source>
</evidence>
<name>A0ABU6WWS8_9FABA</name>
<gene>
    <name evidence="1" type="ORF">PIB30_086808</name>
</gene>
<organism evidence="1 2">
    <name type="scientific">Stylosanthes scabra</name>
    <dbReference type="NCBI Taxonomy" id="79078"/>
    <lineage>
        <taxon>Eukaryota</taxon>
        <taxon>Viridiplantae</taxon>
        <taxon>Streptophyta</taxon>
        <taxon>Embryophyta</taxon>
        <taxon>Tracheophyta</taxon>
        <taxon>Spermatophyta</taxon>
        <taxon>Magnoliopsida</taxon>
        <taxon>eudicotyledons</taxon>
        <taxon>Gunneridae</taxon>
        <taxon>Pentapetalae</taxon>
        <taxon>rosids</taxon>
        <taxon>fabids</taxon>
        <taxon>Fabales</taxon>
        <taxon>Fabaceae</taxon>
        <taxon>Papilionoideae</taxon>
        <taxon>50 kb inversion clade</taxon>
        <taxon>dalbergioids sensu lato</taxon>
        <taxon>Dalbergieae</taxon>
        <taxon>Pterocarpus clade</taxon>
        <taxon>Stylosanthes</taxon>
    </lineage>
</organism>
<comment type="caution">
    <text evidence="1">The sequence shown here is derived from an EMBL/GenBank/DDBJ whole genome shotgun (WGS) entry which is preliminary data.</text>
</comment>
<accession>A0ABU6WWS8</accession>
<reference evidence="1 2" key="1">
    <citation type="journal article" date="2023" name="Plants (Basel)">
        <title>Bridging the Gap: Combining Genomics and Transcriptomics Approaches to Understand Stylosanthes scabra, an Orphan Legume from the Brazilian Caatinga.</title>
        <authorList>
            <person name="Ferreira-Neto J.R.C."/>
            <person name="da Silva M.D."/>
            <person name="Binneck E."/>
            <person name="de Melo N.F."/>
            <person name="da Silva R.H."/>
            <person name="de Melo A.L.T.M."/>
            <person name="Pandolfi V."/>
            <person name="Bustamante F.O."/>
            <person name="Brasileiro-Vidal A.C."/>
            <person name="Benko-Iseppon A.M."/>
        </authorList>
    </citation>
    <scope>NUCLEOTIDE SEQUENCE [LARGE SCALE GENOMIC DNA]</scope>
    <source>
        <tissue evidence="1">Leaves</tissue>
    </source>
</reference>
<protein>
    <submittedName>
        <fullName evidence="1">Uncharacterized protein</fullName>
    </submittedName>
</protein>